<reference evidence="3" key="1">
    <citation type="submission" date="2017-09" db="EMBL/GenBank/DDBJ databases">
        <title>Depth-based differentiation of microbial function through sediment-hosted aquifers and enrichment of novel symbionts in the deep terrestrial subsurface.</title>
        <authorList>
            <person name="Probst A.J."/>
            <person name="Ladd B."/>
            <person name="Jarett J.K."/>
            <person name="Geller-Mcgrath D.E."/>
            <person name="Sieber C.M.K."/>
            <person name="Emerson J.B."/>
            <person name="Anantharaman K."/>
            <person name="Thomas B.C."/>
            <person name="Malmstrom R."/>
            <person name="Stieglmeier M."/>
            <person name="Klingl A."/>
            <person name="Woyke T."/>
            <person name="Ryan C.M."/>
            <person name="Banfield J.F."/>
        </authorList>
    </citation>
    <scope>NUCLEOTIDE SEQUENCE [LARGE SCALE GENOMIC DNA]</scope>
</reference>
<comment type="caution">
    <text evidence="2">The sequence shown here is derived from an EMBL/GenBank/DDBJ whole genome shotgun (WGS) entry which is preliminary data.</text>
</comment>
<evidence type="ECO:0000313" key="2">
    <source>
        <dbReference type="EMBL" id="PIR99180.1"/>
    </source>
</evidence>
<name>A0A2H0VLH8_9BACT</name>
<gene>
    <name evidence="2" type="ORF">COT87_00820</name>
</gene>
<protein>
    <submittedName>
        <fullName evidence="2">Uncharacterized protein</fullName>
    </submittedName>
</protein>
<accession>A0A2H0VLH8</accession>
<dbReference type="AlphaFoldDB" id="A0A2H0VLH8"/>
<evidence type="ECO:0000256" key="1">
    <source>
        <dbReference type="SAM" id="MobiDB-lite"/>
    </source>
</evidence>
<dbReference type="EMBL" id="PFAF01000011">
    <property type="protein sequence ID" value="PIR99180.1"/>
    <property type="molecule type" value="Genomic_DNA"/>
</dbReference>
<proteinExistence type="predicted"/>
<feature type="region of interest" description="Disordered" evidence="1">
    <location>
        <begin position="176"/>
        <end position="202"/>
    </location>
</feature>
<dbReference type="Proteomes" id="UP000230796">
    <property type="component" value="Unassembled WGS sequence"/>
</dbReference>
<evidence type="ECO:0000313" key="3">
    <source>
        <dbReference type="Proteomes" id="UP000230796"/>
    </source>
</evidence>
<sequence length="202" mass="22690">MTIEGEWGFERFFAKEIFTNYGALVDGLIGALTALQHCDLTTHYADNKAIVPTYPRKGQASIYRISDSLANLTGARRQNLPIYRGLWRRDSFEVNQCDGGLAMQVILQIARWGKEEDMLNATLSATCHHEMSRYFSLQYIMGASLSLDERSMGIVQQRTDGTKRTILSSMLIGNTGKRVSRHPASNEDNDGRHGLNDLTDEI</sequence>
<organism evidence="2 3">
    <name type="scientific">Candidatus Collierbacteria bacterium CG10_big_fil_rev_8_21_14_0_10_44_9</name>
    <dbReference type="NCBI Taxonomy" id="1974535"/>
    <lineage>
        <taxon>Bacteria</taxon>
        <taxon>Candidatus Collieribacteriota</taxon>
    </lineage>
</organism>